<dbReference type="GO" id="GO:0051536">
    <property type="term" value="F:iron-sulfur cluster binding"/>
    <property type="evidence" value="ECO:0007669"/>
    <property type="project" value="UniProtKB-KW"/>
</dbReference>
<dbReference type="Pfam" id="PF04055">
    <property type="entry name" value="Radical_SAM"/>
    <property type="match status" value="1"/>
</dbReference>
<dbReference type="HOGENOM" id="CLU_009273_4_1_9"/>
<evidence type="ECO:0000256" key="1">
    <source>
        <dbReference type="ARBA" id="ARBA00022691"/>
    </source>
</evidence>
<dbReference type="InterPro" id="IPR058240">
    <property type="entry name" value="rSAM_sf"/>
</dbReference>
<dbReference type="RefSeq" id="WP_013271527.1">
    <property type="nucleotide sequence ID" value="NC_014376.1"/>
</dbReference>
<sequence>MKEQSKYLKILGNIDSQNEKGVNQALEKEGFYSKNQGFPIASLQFELTSHCNLACKHCYNNSGINNISDAMTSQNWISFSQYLVEHGGIFECIISGGEPLLFGNDLFKIMDILHEDGTLFFLITNGYLLTKEIADQLRKYRYHKIQVSIDGVTSEYHDSFRQRNGSWKKAVDGAFAIANNGIPLKIAHCVTPYNIHDIDDMCALAYSLGASSIMVGELCLSGRAAINKDLLLSNEQRELLFQKVRENISRYKGKMGVKCSHSVKEGLERHYKSPNSGAIIRPNGDVRIDGMAPFVVGNILTDDFAEIWTKKIFDSWNSPQVLEFINSFDKEDRNYSFINYVEGDVSI</sequence>
<protein>
    <submittedName>
        <fullName evidence="6">Radical SAM domain protein</fullName>
    </submittedName>
</protein>
<dbReference type="PROSITE" id="PS51918">
    <property type="entry name" value="RADICAL_SAM"/>
    <property type="match status" value="1"/>
</dbReference>
<dbReference type="InterPro" id="IPR007197">
    <property type="entry name" value="rSAM"/>
</dbReference>
<dbReference type="STRING" id="610130.Closa_0809"/>
<dbReference type="PANTHER" id="PTHR11228">
    <property type="entry name" value="RADICAL SAM DOMAIN PROTEIN"/>
    <property type="match status" value="1"/>
</dbReference>
<dbReference type="PANTHER" id="PTHR11228:SF7">
    <property type="entry name" value="PQQA PEPTIDE CYCLASE"/>
    <property type="match status" value="1"/>
</dbReference>
<dbReference type="GO" id="GO:0046872">
    <property type="term" value="F:metal ion binding"/>
    <property type="evidence" value="ECO:0007669"/>
    <property type="project" value="UniProtKB-KW"/>
</dbReference>
<dbReference type="Proteomes" id="UP000001662">
    <property type="component" value="Chromosome"/>
</dbReference>
<gene>
    <name evidence="6" type="ordered locus">Closa_0809</name>
</gene>
<evidence type="ECO:0000256" key="3">
    <source>
        <dbReference type="ARBA" id="ARBA00023004"/>
    </source>
</evidence>
<dbReference type="Gene3D" id="3.20.20.70">
    <property type="entry name" value="Aldolase class I"/>
    <property type="match status" value="1"/>
</dbReference>
<dbReference type="CDD" id="cd01335">
    <property type="entry name" value="Radical_SAM"/>
    <property type="match status" value="1"/>
</dbReference>
<keyword evidence="2" id="KW-0479">Metal-binding</keyword>
<dbReference type="InterPro" id="IPR013785">
    <property type="entry name" value="Aldolase_TIM"/>
</dbReference>
<name>D9R5Z8_LACSW</name>
<dbReference type="AlphaFoldDB" id="D9R5Z8"/>
<dbReference type="GO" id="GO:0003824">
    <property type="term" value="F:catalytic activity"/>
    <property type="evidence" value="ECO:0007669"/>
    <property type="project" value="InterPro"/>
</dbReference>
<evidence type="ECO:0000256" key="2">
    <source>
        <dbReference type="ARBA" id="ARBA00022723"/>
    </source>
</evidence>
<dbReference type="KEGG" id="csh:Closa_0809"/>
<accession>D9R5Z8</accession>
<dbReference type="PaxDb" id="610130-Closa_0809"/>
<evidence type="ECO:0000313" key="7">
    <source>
        <dbReference type="Proteomes" id="UP000001662"/>
    </source>
</evidence>
<proteinExistence type="predicted"/>
<keyword evidence="1" id="KW-0949">S-adenosyl-L-methionine</keyword>
<dbReference type="InterPro" id="IPR050377">
    <property type="entry name" value="Radical_SAM_PqqE_MftC-like"/>
</dbReference>
<dbReference type="EMBL" id="CP002109">
    <property type="protein sequence ID" value="ADL03432.1"/>
    <property type="molecule type" value="Genomic_DNA"/>
</dbReference>
<dbReference type="SFLD" id="SFLDG01386">
    <property type="entry name" value="main_SPASM_domain-containing"/>
    <property type="match status" value="1"/>
</dbReference>
<feature type="domain" description="Radical SAM core" evidence="5">
    <location>
        <begin position="35"/>
        <end position="252"/>
    </location>
</feature>
<evidence type="ECO:0000313" key="6">
    <source>
        <dbReference type="EMBL" id="ADL03432.1"/>
    </source>
</evidence>
<evidence type="ECO:0000259" key="5">
    <source>
        <dbReference type="PROSITE" id="PS51918"/>
    </source>
</evidence>
<dbReference type="SFLD" id="SFLDG01067">
    <property type="entry name" value="SPASM/twitch_domain_containing"/>
    <property type="match status" value="1"/>
</dbReference>
<organism evidence="6 7">
    <name type="scientific">Lacrimispora saccharolytica (strain ATCC 35040 / DSM 2544 / NRCC 2533 / WM1)</name>
    <name type="common">Clostridium saccharolyticum</name>
    <dbReference type="NCBI Taxonomy" id="610130"/>
    <lineage>
        <taxon>Bacteria</taxon>
        <taxon>Bacillati</taxon>
        <taxon>Bacillota</taxon>
        <taxon>Clostridia</taxon>
        <taxon>Lachnospirales</taxon>
        <taxon>Lachnospiraceae</taxon>
        <taxon>Lacrimispora</taxon>
    </lineage>
</organism>
<dbReference type="OrthoDB" id="9810775at2"/>
<keyword evidence="3" id="KW-0408">Iron</keyword>
<evidence type="ECO:0000256" key="4">
    <source>
        <dbReference type="ARBA" id="ARBA00023014"/>
    </source>
</evidence>
<keyword evidence="7" id="KW-1185">Reference proteome</keyword>
<dbReference type="SFLD" id="SFLDS00029">
    <property type="entry name" value="Radical_SAM"/>
    <property type="match status" value="1"/>
</dbReference>
<dbReference type="SUPFAM" id="SSF102114">
    <property type="entry name" value="Radical SAM enzymes"/>
    <property type="match status" value="1"/>
</dbReference>
<keyword evidence="4" id="KW-0411">Iron-sulfur</keyword>
<dbReference type="eggNOG" id="COG0535">
    <property type="taxonomic scope" value="Bacteria"/>
</dbReference>
<reference evidence="6" key="1">
    <citation type="submission" date="2010-07" db="EMBL/GenBank/DDBJ databases">
        <title>Complete sequence of Clostridium saccharolyticum WM1.</title>
        <authorList>
            <consortium name="US DOE Joint Genome Institute"/>
            <person name="Lucas S."/>
            <person name="Copeland A."/>
            <person name="Lapidus A."/>
            <person name="Cheng J.-F."/>
            <person name="Bruce D."/>
            <person name="Goodwin L."/>
            <person name="Pitluck S."/>
            <person name="Chertkov O."/>
            <person name="Detter J.C."/>
            <person name="Han C."/>
            <person name="Tapia R."/>
            <person name="Land M."/>
            <person name="Hauser L."/>
            <person name="Chang Y.-J."/>
            <person name="Jeffries C."/>
            <person name="Kyrpides N."/>
            <person name="Ivanova N."/>
            <person name="Mikhailova N."/>
            <person name="Mouttaki H."/>
            <person name="Lin L."/>
            <person name="Zhou J."/>
            <person name="Hemme C.L."/>
            <person name="Woyke T."/>
        </authorList>
    </citation>
    <scope>NUCLEOTIDE SEQUENCE [LARGE SCALE GENOMIC DNA]</scope>
    <source>
        <strain evidence="6">WM1</strain>
    </source>
</reference>